<dbReference type="RefSeq" id="WP_104420136.1">
    <property type="nucleotide sequence ID" value="NZ_PTJC01000006.1"/>
</dbReference>
<feature type="transmembrane region" description="Helical" evidence="1">
    <location>
        <begin position="119"/>
        <end position="141"/>
    </location>
</feature>
<evidence type="ECO:0000313" key="3">
    <source>
        <dbReference type="Proteomes" id="UP000237662"/>
    </source>
</evidence>
<evidence type="ECO:0000313" key="2">
    <source>
        <dbReference type="EMBL" id="PPK85646.1"/>
    </source>
</evidence>
<name>A0A2S6I389_9BACT</name>
<protein>
    <submittedName>
        <fullName evidence="2">Uncharacterized protein</fullName>
    </submittedName>
</protein>
<gene>
    <name evidence="2" type="ORF">CLV84_2549</name>
</gene>
<feature type="transmembrane region" description="Helical" evidence="1">
    <location>
        <begin position="42"/>
        <end position="60"/>
    </location>
</feature>
<evidence type="ECO:0000256" key="1">
    <source>
        <dbReference type="SAM" id="Phobius"/>
    </source>
</evidence>
<keyword evidence="1" id="KW-1133">Transmembrane helix</keyword>
<dbReference type="OrthoDB" id="954677at2"/>
<keyword evidence="3" id="KW-1185">Reference proteome</keyword>
<dbReference type="AlphaFoldDB" id="A0A2S6I389"/>
<feature type="transmembrane region" description="Helical" evidence="1">
    <location>
        <begin position="66"/>
        <end position="88"/>
    </location>
</feature>
<comment type="caution">
    <text evidence="2">The sequence shown here is derived from an EMBL/GenBank/DDBJ whole genome shotgun (WGS) entry which is preliminary data.</text>
</comment>
<dbReference type="EMBL" id="PTJC01000006">
    <property type="protein sequence ID" value="PPK85646.1"/>
    <property type="molecule type" value="Genomic_DNA"/>
</dbReference>
<organism evidence="2 3">
    <name type="scientific">Neolewinella xylanilytica</name>
    <dbReference type="NCBI Taxonomy" id="1514080"/>
    <lineage>
        <taxon>Bacteria</taxon>
        <taxon>Pseudomonadati</taxon>
        <taxon>Bacteroidota</taxon>
        <taxon>Saprospiria</taxon>
        <taxon>Saprospirales</taxon>
        <taxon>Lewinellaceae</taxon>
        <taxon>Neolewinella</taxon>
    </lineage>
</organism>
<feature type="transmembrane region" description="Helical" evidence="1">
    <location>
        <begin position="147"/>
        <end position="167"/>
    </location>
</feature>
<proteinExistence type="predicted"/>
<keyword evidence="1" id="KW-0812">Transmembrane</keyword>
<keyword evidence="1" id="KW-0472">Membrane</keyword>
<reference evidence="2 3" key="1">
    <citation type="submission" date="2018-02" db="EMBL/GenBank/DDBJ databases">
        <title>Genomic Encyclopedia of Archaeal and Bacterial Type Strains, Phase II (KMG-II): from individual species to whole genera.</title>
        <authorList>
            <person name="Goeker M."/>
        </authorList>
    </citation>
    <scope>NUCLEOTIDE SEQUENCE [LARGE SCALE GENOMIC DNA]</scope>
    <source>
        <strain evidence="2 3">DSM 29526</strain>
    </source>
</reference>
<accession>A0A2S6I389</accession>
<dbReference type="Proteomes" id="UP000237662">
    <property type="component" value="Unassembled WGS sequence"/>
</dbReference>
<sequence length="183" mass="21034">MNLESAKQNWQQIDKDIPPLLPADHLEVRWSHPALRALRRQLLFEGGCWSFFLILFYSGLDGDQRPWGWTAALGLSLVLLILHAIVGYRLAGRPVGAMPLYQAMAEQIRTIRRYSWLSIGLRILTLLILFGFLLSYVPALWNTPRLWAIGTIVVWTAVALFIHYRLWRGRINALQTTLDELKA</sequence>